<feature type="binding site" evidence="8">
    <location>
        <position position="72"/>
    </location>
    <ligand>
        <name>GTP</name>
        <dbReference type="ChEBI" id="CHEBI:37565"/>
    </ligand>
</feature>
<dbReference type="GO" id="GO:0005737">
    <property type="term" value="C:cytoplasm"/>
    <property type="evidence" value="ECO:0007669"/>
    <property type="project" value="UniProtKB-SubCell"/>
</dbReference>
<dbReference type="Proteomes" id="UP000001844">
    <property type="component" value="Chromosome"/>
</dbReference>
<evidence type="ECO:0000256" key="6">
    <source>
        <dbReference type="ARBA" id="ARBA00023134"/>
    </source>
</evidence>
<dbReference type="EMBL" id="CP001798">
    <property type="protein sequence ID" value="ADE15557.1"/>
    <property type="molecule type" value="Genomic_DNA"/>
</dbReference>
<dbReference type="InterPro" id="IPR013482">
    <property type="entry name" value="Molybde_CF_guanTrfase"/>
</dbReference>
<evidence type="ECO:0000256" key="4">
    <source>
        <dbReference type="ARBA" id="ARBA00022741"/>
    </source>
</evidence>
<name>D5BVX8_NITHN</name>
<dbReference type="GO" id="GO:0061603">
    <property type="term" value="F:molybdenum cofactor guanylyltransferase activity"/>
    <property type="evidence" value="ECO:0007669"/>
    <property type="project" value="UniProtKB-EC"/>
</dbReference>
<dbReference type="SUPFAM" id="SSF53448">
    <property type="entry name" value="Nucleotide-diphospho-sugar transferases"/>
    <property type="match status" value="1"/>
</dbReference>
<keyword evidence="6 8" id="KW-0342">GTP-binding</keyword>
<comment type="catalytic activity">
    <reaction evidence="8">
        <text>Mo-molybdopterin + GTP + H(+) = Mo-molybdopterin guanine dinucleotide + diphosphate</text>
        <dbReference type="Rhea" id="RHEA:34243"/>
        <dbReference type="ChEBI" id="CHEBI:15378"/>
        <dbReference type="ChEBI" id="CHEBI:33019"/>
        <dbReference type="ChEBI" id="CHEBI:37565"/>
        <dbReference type="ChEBI" id="CHEBI:71302"/>
        <dbReference type="ChEBI" id="CHEBI:71310"/>
        <dbReference type="EC" id="2.7.7.77"/>
    </reaction>
</comment>
<reference evidence="11" key="1">
    <citation type="submission" date="2010-04" db="EMBL/GenBank/DDBJ databases">
        <title>Complete genome sequence of Nitrosococcus halophilus Nc4, a salt-adapted, aerobic obligate ammonia-oxidizing sulfur purple bacterium.</title>
        <authorList>
            <consortium name="US DOE Joint Genome Institute"/>
            <person name="Campbell M.A."/>
            <person name="Malfatti S.A."/>
            <person name="Chain P.S.G."/>
            <person name="Heidelberg J.F."/>
            <person name="Ward B.B."/>
            <person name="Klotz M.G."/>
        </authorList>
    </citation>
    <scope>NUCLEOTIDE SEQUENCE [LARGE SCALE GENOMIC DNA]</scope>
    <source>
        <strain evidence="11">Nc4</strain>
    </source>
</reference>
<dbReference type="OrthoDB" id="9788394at2"/>
<dbReference type="HAMAP" id="MF_00316">
    <property type="entry name" value="MobA"/>
    <property type="match status" value="1"/>
</dbReference>
<evidence type="ECO:0000259" key="9">
    <source>
        <dbReference type="Pfam" id="PF12804"/>
    </source>
</evidence>
<dbReference type="EC" id="2.7.7.77" evidence="8"/>
<comment type="similarity">
    <text evidence="8">Belongs to the MobA family.</text>
</comment>
<evidence type="ECO:0000256" key="7">
    <source>
        <dbReference type="ARBA" id="ARBA00023150"/>
    </source>
</evidence>
<evidence type="ECO:0000256" key="1">
    <source>
        <dbReference type="ARBA" id="ARBA00022490"/>
    </source>
</evidence>
<dbReference type="GO" id="GO:0005525">
    <property type="term" value="F:GTP binding"/>
    <property type="evidence" value="ECO:0007669"/>
    <property type="project" value="UniProtKB-UniRule"/>
</dbReference>
<dbReference type="KEGG" id="nhl:Nhal_2469"/>
<dbReference type="Pfam" id="PF12804">
    <property type="entry name" value="NTP_transf_3"/>
    <property type="match status" value="1"/>
</dbReference>
<comment type="subunit">
    <text evidence="8">Monomer.</text>
</comment>
<keyword evidence="4 8" id="KW-0547">Nucleotide-binding</keyword>
<dbReference type="Gene3D" id="3.90.550.10">
    <property type="entry name" value="Spore Coat Polysaccharide Biosynthesis Protein SpsA, Chain A"/>
    <property type="match status" value="1"/>
</dbReference>
<keyword evidence="3 8" id="KW-0479">Metal-binding</keyword>
<proteinExistence type="inferred from homology"/>
<dbReference type="PANTHER" id="PTHR19136">
    <property type="entry name" value="MOLYBDENUM COFACTOR GUANYLYLTRANSFERASE"/>
    <property type="match status" value="1"/>
</dbReference>
<dbReference type="InterPro" id="IPR025877">
    <property type="entry name" value="MobA-like_NTP_Trfase"/>
</dbReference>
<dbReference type="RefSeq" id="WP_013033417.1">
    <property type="nucleotide sequence ID" value="NC_013960.1"/>
</dbReference>
<dbReference type="CDD" id="cd02503">
    <property type="entry name" value="MobA"/>
    <property type="match status" value="1"/>
</dbReference>
<keyword evidence="1 8" id="KW-0963">Cytoplasm</keyword>
<dbReference type="eggNOG" id="COG0746">
    <property type="taxonomic scope" value="Bacteria"/>
</dbReference>
<comment type="function">
    <text evidence="8">Transfers a GMP moiety from GTP to Mo-molybdopterin (Mo-MPT) cofactor (Moco or molybdenum cofactor) to form Mo-molybdopterin guanine dinucleotide (Mo-MGD) cofactor.</text>
</comment>
<keyword evidence="7 8" id="KW-0501">Molybdenum cofactor biosynthesis</keyword>
<feature type="binding site" evidence="8">
    <location>
        <position position="26"/>
    </location>
    <ligand>
        <name>GTP</name>
        <dbReference type="ChEBI" id="CHEBI:37565"/>
    </ligand>
</feature>
<dbReference type="AlphaFoldDB" id="D5BVX8"/>
<sequence>MPPSRDLVTGVILAGGRARRMGEQDKGLLTLRGKPLIEYSLARLEPQVAKLMINANRNIERYQAYGYPVITDRVSGYAGPLAGMLSALAMIDTEYLLTVPCDCPLFPKNLAFRLFAALEKTDAEISVVSNGIRRQPVFLLLHRRLEQDLANYLNQGGRKIDTWLEQHPLAEADFSDQPDAFLNVNTPRDINELESRLEKNAPLNSAPDRE</sequence>
<gene>
    <name evidence="8" type="primary">mobA</name>
    <name evidence="10" type="ordered locus">Nhal_2469</name>
</gene>
<keyword evidence="11" id="KW-1185">Reference proteome</keyword>
<comment type="subcellular location">
    <subcellularLocation>
        <location evidence="8">Cytoplasm</location>
    </subcellularLocation>
</comment>
<evidence type="ECO:0000256" key="2">
    <source>
        <dbReference type="ARBA" id="ARBA00022679"/>
    </source>
</evidence>
<protein>
    <recommendedName>
        <fullName evidence="8">Molybdenum cofactor guanylyltransferase</fullName>
        <shortName evidence="8">MoCo guanylyltransferase</shortName>
        <ecNumber evidence="8">2.7.7.77</ecNumber>
    </recommendedName>
    <alternativeName>
        <fullName evidence="8">GTP:molybdopterin guanylyltransferase</fullName>
    </alternativeName>
    <alternativeName>
        <fullName evidence="8">Mo-MPT guanylyltransferase</fullName>
    </alternativeName>
    <alternativeName>
        <fullName evidence="8">Molybdopterin guanylyltransferase</fullName>
    </alternativeName>
    <alternativeName>
        <fullName evidence="8">Molybdopterin-guanine dinucleotide synthase</fullName>
        <shortName evidence="8">MGD synthase</shortName>
    </alternativeName>
</protein>
<comment type="domain">
    <text evidence="8">The N-terminal domain determines nucleotide recognition and specific binding, while the C-terminal domain determines the specific binding to the target protein.</text>
</comment>
<dbReference type="GO" id="GO:0046872">
    <property type="term" value="F:metal ion binding"/>
    <property type="evidence" value="ECO:0007669"/>
    <property type="project" value="UniProtKB-KW"/>
</dbReference>
<keyword evidence="5 8" id="KW-0460">Magnesium</keyword>
<feature type="binding site" evidence="8">
    <location>
        <position position="54"/>
    </location>
    <ligand>
        <name>GTP</name>
        <dbReference type="ChEBI" id="CHEBI:37565"/>
    </ligand>
</feature>
<feature type="binding site" evidence="8">
    <location>
        <position position="102"/>
    </location>
    <ligand>
        <name>GTP</name>
        <dbReference type="ChEBI" id="CHEBI:37565"/>
    </ligand>
</feature>
<dbReference type="STRING" id="472759.Nhal_2469"/>
<organism evidence="10 11">
    <name type="scientific">Nitrosococcus halophilus (strain Nc4)</name>
    <dbReference type="NCBI Taxonomy" id="472759"/>
    <lineage>
        <taxon>Bacteria</taxon>
        <taxon>Pseudomonadati</taxon>
        <taxon>Pseudomonadota</taxon>
        <taxon>Gammaproteobacteria</taxon>
        <taxon>Chromatiales</taxon>
        <taxon>Chromatiaceae</taxon>
        <taxon>Nitrosococcus</taxon>
    </lineage>
</organism>
<evidence type="ECO:0000256" key="5">
    <source>
        <dbReference type="ARBA" id="ARBA00022842"/>
    </source>
</evidence>
<evidence type="ECO:0000313" key="11">
    <source>
        <dbReference type="Proteomes" id="UP000001844"/>
    </source>
</evidence>
<dbReference type="NCBIfam" id="TIGR02665">
    <property type="entry name" value="molyb_mobA"/>
    <property type="match status" value="1"/>
</dbReference>
<feature type="binding site" evidence="8">
    <location>
        <begin position="13"/>
        <end position="15"/>
    </location>
    <ligand>
        <name>GTP</name>
        <dbReference type="ChEBI" id="CHEBI:37565"/>
    </ligand>
</feature>
<evidence type="ECO:0000256" key="3">
    <source>
        <dbReference type="ARBA" id="ARBA00022723"/>
    </source>
</evidence>
<dbReference type="HOGENOM" id="CLU_055597_5_1_6"/>
<accession>D5BVX8</accession>
<dbReference type="PANTHER" id="PTHR19136:SF81">
    <property type="entry name" value="MOLYBDENUM COFACTOR GUANYLYLTRANSFERASE"/>
    <property type="match status" value="1"/>
</dbReference>
<keyword evidence="2 8" id="KW-0808">Transferase</keyword>
<dbReference type="InterPro" id="IPR029044">
    <property type="entry name" value="Nucleotide-diphossugar_trans"/>
</dbReference>
<comment type="cofactor">
    <cofactor evidence="8">
        <name>Mg(2+)</name>
        <dbReference type="ChEBI" id="CHEBI:18420"/>
    </cofactor>
</comment>
<feature type="binding site" evidence="8">
    <location>
        <position position="102"/>
    </location>
    <ligand>
        <name>Mg(2+)</name>
        <dbReference type="ChEBI" id="CHEBI:18420"/>
    </ligand>
</feature>
<feature type="domain" description="MobA-like NTP transferase" evidence="9">
    <location>
        <begin position="10"/>
        <end position="162"/>
    </location>
</feature>
<dbReference type="GO" id="GO:1902758">
    <property type="term" value="P:bis(molybdopterin guanine dinucleotide)molybdenum biosynthetic process"/>
    <property type="evidence" value="ECO:0007669"/>
    <property type="project" value="TreeGrafter"/>
</dbReference>
<evidence type="ECO:0000313" key="10">
    <source>
        <dbReference type="EMBL" id="ADE15557.1"/>
    </source>
</evidence>
<evidence type="ECO:0000256" key="8">
    <source>
        <dbReference type="HAMAP-Rule" id="MF_00316"/>
    </source>
</evidence>